<proteinExistence type="predicted"/>
<gene>
    <name evidence="2" type="ORF">METZ01_LOCUS179390</name>
</gene>
<dbReference type="AlphaFoldDB" id="A0A382CK74"/>
<dbReference type="InterPro" id="IPR004176">
    <property type="entry name" value="Clp_R_N"/>
</dbReference>
<dbReference type="PROSITE" id="PS51903">
    <property type="entry name" value="CLP_R"/>
    <property type="match status" value="1"/>
</dbReference>
<name>A0A382CK74_9ZZZZ</name>
<evidence type="ECO:0000259" key="1">
    <source>
        <dbReference type="PROSITE" id="PS51903"/>
    </source>
</evidence>
<protein>
    <recommendedName>
        <fullName evidence="1">Clp R domain-containing protein</fullName>
    </recommendedName>
</protein>
<accession>A0A382CK74</accession>
<dbReference type="Gene3D" id="1.10.1780.10">
    <property type="entry name" value="Clp, N-terminal domain"/>
    <property type="match status" value="1"/>
</dbReference>
<dbReference type="InterPro" id="IPR036628">
    <property type="entry name" value="Clp_N_dom_sf"/>
</dbReference>
<feature type="domain" description="Clp R" evidence="1">
    <location>
        <begin position="4"/>
        <end position="137"/>
    </location>
</feature>
<feature type="non-terminal residue" evidence="2">
    <location>
        <position position="137"/>
    </location>
</feature>
<reference evidence="2" key="1">
    <citation type="submission" date="2018-05" db="EMBL/GenBank/DDBJ databases">
        <authorList>
            <person name="Lanie J.A."/>
            <person name="Ng W.-L."/>
            <person name="Kazmierczak K.M."/>
            <person name="Andrzejewski T.M."/>
            <person name="Davidsen T.M."/>
            <person name="Wayne K.J."/>
            <person name="Tettelin H."/>
            <person name="Glass J.I."/>
            <person name="Rusch D."/>
            <person name="Podicherti R."/>
            <person name="Tsui H.-C.T."/>
            <person name="Winkler M.E."/>
        </authorList>
    </citation>
    <scope>NUCLEOTIDE SEQUENCE</scope>
</reference>
<dbReference type="EMBL" id="UINC01034932">
    <property type="protein sequence ID" value="SVB26536.1"/>
    <property type="molecule type" value="Genomic_DNA"/>
</dbReference>
<sequence>MVLPRREDYTNEASEALERAHAWASDMRNAQLDAEHLMLGMLSINDGMASKILDFLGAELSEMKKDLEFSLKKLPTLGQKQTSTRMIYIEPRLKKVLDEAQEERLRLNDDYIAIEHLFTGLLSLKDGEVIRQFNLYN</sequence>
<evidence type="ECO:0000313" key="2">
    <source>
        <dbReference type="EMBL" id="SVB26536.1"/>
    </source>
</evidence>
<organism evidence="2">
    <name type="scientific">marine metagenome</name>
    <dbReference type="NCBI Taxonomy" id="408172"/>
    <lineage>
        <taxon>unclassified sequences</taxon>
        <taxon>metagenomes</taxon>
        <taxon>ecological metagenomes</taxon>
    </lineage>
</organism>
<dbReference type="Pfam" id="PF02861">
    <property type="entry name" value="Clp_N"/>
    <property type="match status" value="1"/>
</dbReference>
<dbReference type="SUPFAM" id="SSF81923">
    <property type="entry name" value="Double Clp-N motif"/>
    <property type="match status" value="1"/>
</dbReference>